<dbReference type="Proteomes" id="UP001202134">
    <property type="component" value="Unassembled WGS sequence"/>
</dbReference>
<dbReference type="EMBL" id="JAKIKU010000004">
    <property type="protein sequence ID" value="MCL1045609.1"/>
    <property type="molecule type" value="Genomic_DNA"/>
</dbReference>
<dbReference type="RefSeq" id="WP_248955606.1">
    <property type="nucleotide sequence ID" value="NZ_JAKIKU010000004.1"/>
</dbReference>
<keyword evidence="9" id="KW-1185">Reference proteome</keyword>
<dbReference type="PANTHER" id="PTHR37549">
    <property type="entry name" value="LIPOPROTEIN LPRI"/>
    <property type="match status" value="1"/>
</dbReference>
<dbReference type="Gene3D" id="1.20.1270.180">
    <property type="match status" value="1"/>
</dbReference>
<dbReference type="InterPro" id="IPR036328">
    <property type="entry name" value="MliC_sf"/>
</dbReference>
<evidence type="ECO:0000256" key="3">
    <source>
        <dbReference type="ARBA" id="ARBA00023139"/>
    </source>
</evidence>
<feature type="chain" id="PRO_5046820202" evidence="5">
    <location>
        <begin position="33"/>
        <end position="218"/>
    </location>
</feature>
<evidence type="ECO:0000256" key="2">
    <source>
        <dbReference type="ARBA" id="ARBA00023136"/>
    </source>
</evidence>
<keyword evidence="3" id="KW-0564">Palmitate</keyword>
<dbReference type="PANTHER" id="PTHR37549:SF1">
    <property type="entry name" value="LIPOPROTEIN LPRI"/>
    <property type="match status" value="1"/>
</dbReference>
<evidence type="ECO:0000256" key="1">
    <source>
        <dbReference type="ARBA" id="ARBA00022729"/>
    </source>
</evidence>
<gene>
    <name evidence="8" type="ORF">L2737_09750</name>
</gene>
<reference evidence="8 9" key="1">
    <citation type="submission" date="2022-01" db="EMBL/GenBank/DDBJ databases">
        <title>Whole genome-based taxonomy of the Shewanellaceae.</title>
        <authorList>
            <person name="Martin-Rodriguez A.J."/>
        </authorList>
    </citation>
    <scope>NUCLEOTIDE SEQUENCE [LARGE SCALE GENOMIC DNA]</scope>
    <source>
        <strain evidence="8 9">DSM 24955</strain>
    </source>
</reference>
<organism evidence="8 9">
    <name type="scientific">Shewanella electrodiphila</name>
    <dbReference type="NCBI Taxonomy" id="934143"/>
    <lineage>
        <taxon>Bacteria</taxon>
        <taxon>Pseudomonadati</taxon>
        <taxon>Pseudomonadota</taxon>
        <taxon>Gammaproteobacteria</taxon>
        <taxon>Alteromonadales</taxon>
        <taxon>Shewanellaceae</taxon>
        <taxon>Shewanella</taxon>
    </lineage>
</organism>
<feature type="domain" description="Lysozyme inhibitor LprI-like N-terminal" evidence="6">
    <location>
        <begin position="43"/>
        <end position="119"/>
    </location>
</feature>
<evidence type="ECO:0000313" key="8">
    <source>
        <dbReference type="EMBL" id="MCL1045609.1"/>
    </source>
</evidence>
<dbReference type="Pfam" id="PF09864">
    <property type="entry name" value="MliC"/>
    <property type="match status" value="1"/>
</dbReference>
<proteinExistence type="predicted"/>
<evidence type="ECO:0000256" key="4">
    <source>
        <dbReference type="ARBA" id="ARBA00023288"/>
    </source>
</evidence>
<keyword evidence="4" id="KW-0449">Lipoprotein</keyword>
<evidence type="ECO:0000259" key="6">
    <source>
        <dbReference type="Pfam" id="PF07007"/>
    </source>
</evidence>
<evidence type="ECO:0000259" key="7">
    <source>
        <dbReference type="Pfam" id="PF09864"/>
    </source>
</evidence>
<evidence type="ECO:0000313" key="9">
    <source>
        <dbReference type="Proteomes" id="UP001202134"/>
    </source>
</evidence>
<feature type="domain" description="C-type lysozyme inhibitor" evidence="7">
    <location>
        <begin position="147"/>
        <end position="213"/>
    </location>
</feature>
<feature type="signal peptide" evidence="5">
    <location>
        <begin position="1"/>
        <end position="32"/>
    </location>
</feature>
<keyword evidence="1 5" id="KW-0732">Signal</keyword>
<dbReference type="Gene3D" id="2.40.128.200">
    <property type="match status" value="1"/>
</dbReference>
<dbReference type="Pfam" id="PF07007">
    <property type="entry name" value="LprI"/>
    <property type="match status" value="1"/>
</dbReference>
<comment type="caution">
    <text evidence="8">The sequence shown here is derived from an EMBL/GenBank/DDBJ whole genome shotgun (WGS) entry which is preliminary data.</text>
</comment>
<dbReference type="SUPFAM" id="SSF141488">
    <property type="entry name" value="YdhA-like"/>
    <property type="match status" value="1"/>
</dbReference>
<dbReference type="InterPro" id="IPR018660">
    <property type="entry name" value="MliC"/>
</dbReference>
<protein>
    <submittedName>
        <fullName evidence="8">MliC family protein</fullName>
    </submittedName>
</protein>
<keyword evidence="2" id="KW-0472">Membrane</keyword>
<accession>A0ABT0KPI5</accession>
<evidence type="ECO:0000256" key="5">
    <source>
        <dbReference type="SAM" id="SignalP"/>
    </source>
</evidence>
<name>A0ABT0KPI5_9GAMM</name>
<dbReference type="InterPro" id="IPR009739">
    <property type="entry name" value="LprI-like_N"/>
</dbReference>
<dbReference type="InterPro" id="IPR052755">
    <property type="entry name" value="Lysozyme_Inhibitor_LprI"/>
</dbReference>
<sequence length="218" mass="24250">MLTPMQTIMRIQTSRLSTLAFSILFLSCSVNATDAVSPAFDCQKAQSQVEVLICQDNQLAKLDMQINATYQKVINQISSKEIANVKAFQRGWIKGRDDCWKAAKIKQCVQSSYETRLTELQIAAGEFEVPEPIQYECGLEANDTLTKVTAYFYNDTAIPAAMLTVSPTSDYINATNLALLTRTASGAKYQGQNFSFWTHQSEATLSQYAQADLNCKSH</sequence>